<gene>
    <name evidence="2" type="ORF">LY90DRAFT_512689</name>
</gene>
<keyword evidence="1" id="KW-0812">Transmembrane</keyword>
<comment type="caution">
    <text evidence="2">The sequence shown here is derived from an EMBL/GenBank/DDBJ whole genome shotgun (WGS) entry which is preliminary data.</text>
</comment>
<reference evidence="2 3" key="1">
    <citation type="submission" date="2016-08" db="EMBL/GenBank/DDBJ databases">
        <title>A Parts List for Fungal Cellulosomes Revealed by Comparative Genomics.</title>
        <authorList>
            <consortium name="DOE Joint Genome Institute"/>
            <person name="Haitjema C.H."/>
            <person name="Gilmore S.P."/>
            <person name="Henske J.K."/>
            <person name="Solomon K.V."/>
            <person name="De Groot R."/>
            <person name="Kuo A."/>
            <person name="Mondo S.J."/>
            <person name="Salamov A.A."/>
            <person name="Labutti K."/>
            <person name="Zhao Z."/>
            <person name="Chiniquy J."/>
            <person name="Barry K."/>
            <person name="Brewer H.M."/>
            <person name="Purvine S.O."/>
            <person name="Wright A.T."/>
            <person name="Boxma B."/>
            <person name="Van Alen T."/>
            <person name="Hackstein J.H."/>
            <person name="Baker S.E."/>
            <person name="Grigoriev I.V."/>
            <person name="O'Malley M.A."/>
        </authorList>
    </citation>
    <scope>NUCLEOTIDE SEQUENCE [LARGE SCALE GENOMIC DNA]</scope>
    <source>
        <strain evidence="2 3">G1</strain>
    </source>
</reference>
<dbReference type="EMBL" id="MCOG01000175">
    <property type="protein sequence ID" value="ORY30271.1"/>
    <property type="molecule type" value="Genomic_DNA"/>
</dbReference>
<accession>A0A1Y2B5Z8</accession>
<protein>
    <submittedName>
        <fullName evidence="2">Uncharacterized protein</fullName>
    </submittedName>
</protein>
<feature type="transmembrane region" description="Helical" evidence="1">
    <location>
        <begin position="152"/>
        <end position="171"/>
    </location>
</feature>
<keyword evidence="1" id="KW-0472">Membrane</keyword>
<name>A0A1Y2B5Z8_9FUNG</name>
<dbReference type="AlphaFoldDB" id="A0A1Y2B5Z8"/>
<evidence type="ECO:0000256" key="1">
    <source>
        <dbReference type="SAM" id="Phobius"/>
    </source>
</evidence>
<organism evidence="2 3">
    <name type="scientific">Neocallimastix californiae</name>
    <dbReference type="NCBI Taxonomy" id="1754190"/>
    <lineage>
        <taxon>Eukaryota</taxon>
        <taxon>Fungi</taxon>
        <taxon>Fungi incertae sedis</taxon>
        <taxon>Chytridiomycota</taxon>
        <taxon>Chytridiomycota incertae sedis</taxon>
        <taxon>Neocallimastigomycetes</taxon>
        <taxon>Neocallimastigales</taxon>
        <taxon>Neocallimastigaceae</taxon>
        <taxon>Neocallimastix</taxon>
    </lineage>
</organism>
<keyword evidence="1" id="KW-1133">Transmembrane helix</keyword>
<feature type="transmembrane region" description="Helical" evidence="1">
    <location>
        <begin position="90"/>
        <end position="112"/>
    </location>
</feature>
<evidence type="ECO:0000313" key="3">
    <source>
        <dbReference type="Proteomes" id="UP000193920"/>
    </source>
</evidence>
<evidence type="ECO:0000313" key="2">
    <source>
        <dbReference type="EMBL" id="ORY30271.1"/>
    </source>
</evidence>
<keyword evidence="3" id="KW-1185">Reference proteome</keyword>
<feature type="transmembrane region" description="Helical" evidence="1">
    <location>
        <begin position="27"/>
        <end position="47"/>
    </location>
</feature>
<proteinExistence type="predicted"/>
<sequence>MNSENGCFKGNGKCFCFFCLQDKYAEVLATLFIIGICAGTHFLNIMIHEDIGTFLSTAALISDSTVLVSLVVFFVGLFLQKSFLLKQVTVVFAVYIFFSLACFCCNFITLIFGDCYRETYNLFTVYTDFYLEENPDTKLEESEIKKNLKTKFYLEVVAHMLSLGFMIYYYITTSSYVEKINETEEIYVHKILDNNNFNINISDNSNSSNYGKYNRTFNSSKNYSAV</sequence>
<dbReference type="Proteomes" id="UP000193920">
    <property type="component" value="Unassembled WGS sequence"/>
</dbReference>
<feature type="transmembrane region" description="Helical" evidence="1">
    <location>
        <begin position="54"/>
        <end position="78"/>
    </location>
</feature>